<feature type="domain" description="Mannitol dehydrogenase C-terminal" evidence="4">
    <location>
        <begin position="277"/>
        <end position="469"/>
    </location>
</feature>
<dbReference type="PROSITE" id="PS00974">
    <property type="entry name" value="MANNITOL_DHGENASE"/>
    <property type="match status" value="1"/>
</dbReference>
<gene>
    <name evidence="5" type="ORF">MKP05_20490</name>
</gene>
<dbReference type="InterPro" id="IPR036291">
    <property type="entry name" value="NAD(P)-bd_dom_sf"/>
</dbReference>
<evidence type="ECO:0000259" key="3">
    <source>
        <dbReference type="Pfam" id="PF01232"/>
    </source>
</evidence>
<dbReference type="Pfam" id="PF08125">
    <property type="entry name" value="Mannitol_dh_C"/>
    <property type="match status" value="1"/>
</dbReference>
<keyword evidence="2" id="KW-0520">NAD</keyword>
<evidence type="ECO:0000256" key="2">
    <source>
        <dbReference type="ARBA" id="ARBA00023027"/>
    </source>
</evidence>
<feature type="domain" description="Mannitol dehydrogenase N-terminal" evidence="3">
    <location>
        <begin position="19"/>
        <end position="268"/>
    </location>
</feature>
<protein>
    <submittedName>
        <fullName evidence="5">Mannitol dehydrogenase family protein</fullName>
    </submittedName>
</protein>
<dbReference type="Gene3D" id="3.40.50.720">
    <property type="entry name" value="NAD(P)-binding Rossmann-like Domain"/>
    <property type="match status" value="1"/>
</dbReference>
<evidence type="ECO:0000313" key="5">
    <source>
        <dbReference type="EMBL" id="MCH4565479.1"/>
    </source>
</evidence>
<dbReference type="Pfam" id="PF01232">
    <property type="entry name" value="Mannitol_dh"/>
    <property type="match status" value="1"/>
</dbReference>
<comment type="caution">
    <text evidence="5">The sequence shown here is derived from an EMBL/GenBank/DDBJ whole genome shotgun (WGS) entry which is preliminary data.</text>
</comment>
<dbReference type="InterPro" id="IPR008927">
    <property type="entry name" value="6-PGluconate_DH-like_C_sf"/>
</dbReference>
<dbReference type="InterPro" id="IPR023027">
    <property type="entry name" value="Mannitol_DH_CS"/>
</dbReference>
<sequence>MNEVLRVNSRYLPENIGTGIVHIGLGAFHRAHQAVYLERWLNRLDDSDWGICAANIRSNRALVDSLKAQKYCYHVAEFKDSERVTLREVNAIRETLFSGEDKRSLIDKLVASITRIVTLTVTEKAYYIVPAEQRLNLDDPAILHDIEYPHSPKTVPGILLEALRLRREQGVAPFTVLCCDNMPENGSRTKLAVTELASYQSEDLADWIRSEVAFPNSMVDRIVPAMTDETRESLERDIGIDDPAAIVCEAFSQWVIEDNFPLGRPNWETVGVQMVADVRPFETMKLRMLNGSHSLLAYVGLLGGWQTVAEAIADPDMTMLIRRYMHEEAAPTLTMPSGVVLATYGDELITRFTNDSLQHQLIQIAMDGSQKLPQRWLQGAEAALAEGRSIPVTALGVAAWMHYVSGLGLNGTAHRVDDPLATSFSQIYAQHLEAEARVEALLSMNEIFPASLARLPRFRQLVLDAYLALARDGAASCMRNLVMS</sequence>
<dbReference type="RefSeq" id="WP_240570015.1">
    <property type="nucleotide sequence ID" value="NZ_JAKVPY010000045.1"/>
</dbReference>
<dbReference type="EMBL" id="JAKVPY010000045">
    <property type="protein sequence ID" value="MCH4565479.1"/>
    <property type="molecule type" value="Genomic_DNA"/>
</dbReference>
<keyword evidence="6" id="KW-1185">Reference proteome</keyword>
<dbReference type="InterPro" id="IPR013131">
    <property type="entry name" value="Mannitol_DH_N"/>
</dbReference>
<dbReference type="Proteomes" id="UP001202117">
    <property type="component" value="Unassembled WGS sequence"/>
</dbReference>
<name>A0ABS9S040_9GAMM</name>
<reference evidence="5 6" key="1">
    <citation type="submission" date="2022-02" db="EMBL/GenBank/DDBJ databases">
        <title>Halomonas fukangensis sp. nov., a halophilic bacterium isolated from a bulk soil of Kalidium foliatum at Fukang.</title>
        <authorList>
            <person name="Huang Y."/>
        </authorList>
    </citation>
    <scope>NUCLEOTIDE SEQUENCE [LARGE SCALE GENOMIC DNA]</scope>
    <source>
        <strain evidence="5 6">EGI 63088</strain>
    </source>
</reference>
<evidence type="ECO:0000259" key="4">
    <source>
        <dbReference type="Pfam" id="PF08125"/>
    </source>
</evidence>
<dbReference type="InterPro" id="IPR000669">
    <property type="entry name" value="Mannitol_DH"/>
</dbReference>
<dbReference type="PANTHER" id="PTHR43362:SF1">
    <property type="entry name" value="MANNITOL DEHYDROGENASE 2-RELATED"/>
    <property type="match status" value="1"/>
</dbReference>
<proteinExistence type="predicted"/>
<accession>A0ABS9S040</accession>
<dbReference type="InterPro" id="IPR013118">
    <property type="entry name" value="Mannitol_DH_C"/>
</dbReference>
<dbReference type="Gene3D" id="1.10.1040.10">
    <property type="entry name" value="N-(1-d-carboxylethyl)-l-norvaline Dehydrogenase, domain 2"/>
    <property type="match status" value="1"/>
</dbReference>
<organism evidence="5 6">
    <name type="scientific">Halomonas flagellata</name>
    <dbReference type="NCBI Taxonomy" id="2920385"/>
    <lineage>
        <taxon>Bacteria</taxon>
        <taxon>Pseudomonadati</taxon>
        <taxon>Pseudomonadota</taxon>
        <taxon>Gammaproteobacteria</taxon>
        <taxon>Oceanospirillales</taxon>
        <taxon>Halomonadaceae</taxon>
        <taxon>Halomonas</taxon>
    </lineage>
</organism>
<dbReference type="SUPFAM" id="SSF51735">
    <property type="entry name" value="NAD(P)-binding Rossmann-fold domains"/>
    <property type="match status" value="1"/>
</dbReference>
<dbReference type="InterPro" id="IPR013328">
    <property type="entry name" value="6PGD_dom2"/>
</dbReference>
<dbReference type="PRINTS" id="PR00084">
    <property type="entry name" value="MTLDHDRGNASE"/>
</dbReference>
<dbReference type="PANTHER" id="PTHR43362">
    <property type="entry name" value="MANNITOL DEHYDROGENASE DSF1-RELATED"/>
    <property type="match status" value="1"/>
</dbReference>
<dbReference type="InterPro" id="IPR050988">
    <property type="entry name" value="Mannitol_DH/Oxidoreductase"/>
</dbReference>
<evidence type="ECO:0000313" key="6">
    <source>
        <dbReference type="Proteomes" id="UP001202117"/>
    </source>
</evidence>
<keyword evidence="1" id="KW-0560">Oxidoreductase</keyword>
<evidence type="ECO:0000256" key="1">
    <source>
        <dbReference type="ARBA" id="ARBA00023002"/>
    </source>
</evidence>
<dbReference type="SUPFAM" id="SSF48179">
    <property type="entry name" value="6-phosphogluconate dehydrogenase C-terminal domain-like"/>
    <property type="match status" value="1"/>
</dbReference>